<evidence type="ECO:0000313" key="2">
    <source>
        <dbReference type="EMBL" id="TYR34731.1"/>
    </source>
</evidence>
<accession>A0A5D4H114</accession>
<protein>
    <submittedName>
        <fullName evidence="2">SPFH domain-containing protein</fullName>
    </submittedName>
</protein>
<dbReference type="PANTHER" id="PTHR37826">
    <property type="entry name" value="FLOTILLIN BAND_7_5 DOMAIN PROTEIN"/>
    <property type="match status" value="1"/>
</dbReference>
<feature type="domain" description="SPFH" evidence="1">
    <location>
        <begin position="26"/>
        <end position="234"/>
    </location>
</feature>
<dbReference type="EMBL" id="VTAV01000011">
    <property type="protein sequence ID" value="TYR34731.1"/>
    <property type="molecule type" value="Genomic_DNA"/>
</dbReference>
<gene>
    <name evidence="2" type="ORF">FXV77_14775</name>
</gene>
<keyword evidence="3" id="KW-1185">Reference proteome</keyword>
<sequence length="323" mass="36477">MSSATSKLPFIEILEWVEHNPNVMMWKVPDGDKEIKNGAKLIVRESQQVMFMNEGTIADVLMHGTHTLSTQNVPILSRLKGWKYGFESPFKADVYFFSVKQFVNLKWGTPAPILLTDPKFGQVRIRAFGSYNVRIVDVPRFFKEYAGTYPELTIFEFQQQLRDFIAPKFAEALALSQIPLVEVARNLSQLNAQIEPLIAPYFQDFGIVITQFTVTSVTLPEEVTGYYDKVTGMNMLGDNMDKFQQFNTAIAISKDGNMAQQGAQQGAAMGILLKEMNQSTEAKEPPVEGDLRGKLQQIKVLFDEGLIDEQEYKEKKAALLSKL</sequence>
<evidence type="ECO:0000259" key="1">
    <source>
        <dbReference type="Pfam" id="PF13421"/>
    </source>
</evidence>
<dbReference type="Pfam" id="PF13421">
    <property type="entry name" value="Band_7_1"/>
    <property type="match status" value="1"/>
</dbReference>
<dbReference type="RefSeq" id="WP_148920005.1">
    <property type="nucleotide sequence ID" value="NZ_VTAV01000011.1"/>
</dbReference>
<dbReference type="AlphaFoldDB" id="A0A5D4H114"/>
<organism evidence="2 3">
    <name type="scientific">Sphingobacterium phlebotomi</name>
    <dbReference type="NCBI Taxonomy" id="2605433"/>
    <lineage>
        <taxon>Bacteria</taxon>
        <taxon>Pseudomonadati</taxon>
        <taxon>Bacteroidota</taxon>
        <taxon>Sphingobacteriia</taxon>
        <taxon>Sphingobacteriales</taxon>
        <taxon>Sphingobacteriaceae</taxon>
        <taxon>Sphingobacterium</taxon>
    </lineage>
</organism>
<dbReference type="InterPro" id="IPR033880">
    <property type="entry name" value="SPFH_YdjI"/>
</dbReference>
<dbReference type="SUPFAM" id="SSF117892">
    <property type="entry name" value="Band 7/SPFH domain"/>
    <property type="match status" value="1"/>
</dbReference>
<comment type="caution">
    <text evidence="2">The sequence shown here is derived from an EMBL/GenBank/DDBJ whole genome shotgun (WGS) entry which is preliminary data.</text>
</comment>
<evidence type="ECO:0000313" key="3">
    <source>
        <dbReference type="Proteomes" id="UP000322362"/>
    </source>
</evidence>
<name>A0A5D4H114_9SPHI</name>
<dbReference type="Gene3D" id="3.30.479.30">
    <property type="entry name" value="Band 7 domain"/>
    <property type="match status" value="1"/>
</dbReference>
<dbReference type="CDD" id="cd03408">
    <property type="entry name" value="SPFH_like_u1"/>
    <property type="match status" value="1"/>
</dbReference>
<proteinExistence type="predicted"/>
<dbReference type="InterPro" id="IPR036013">
    <property type="entry name" value="Band_7/SPFH_dom_sf"/>
</dbReference>
<dbReference type="PANTHER" id="PTHR37826:SF2">
    <property type="entry name" value="ZINC-RIBBON DOMAIN-CONTAINING PROTEIN"/>
    <property type="match status" value="1"/>
</dbReference>
<dbReference type="Proteomes" id="UP000322362">
    <property type="component" value="Unassembled WGS sequence"/>
</dbReference>
<reference evidence="2 3" key="1">
    <citation type="submission" date="2019-08" db="EMBL/GenBank/DDBJ databases">
        <title>Phlebobacter frassis gen. nov. sp. nov., a new member of family Sphingobacteriaceae isolated from sand fly rearing media.</title>
        <authorList>
            <person name="Kakumanu M.L."/>
            <person name="Marayati B.F."/>
            <person name="Wada-Katsumata A."/>
            <person name="Wasserberg G."/>
            <person name="Schal C."/>
            <person name="Apperson C.S."/>
            <person name="Ponnusamy L."/>
        </authorList>
    </citation>
    <scope>NUCLEOTIDE SEQUENCE [LARGE SCALE GENOMIC DNA]</scope>
    <source>
        <strain evidence="2 3">SSI9</strain>
    </source>
</reference>